<evidence type="ECO:0000313" key="9">
    <source>
        <dbReference type="EMBL" id="QSB04160.1"/>
    </source>
</evidence>
<dbReference type="Pfam" id="PF00696">
    <property type="entry name" value="AA_kinase"/>
    <property type="match status" value="1"/>
</dbReference>
<dbReference type="Proteomes" id="UP000662939">
    <property type="component" value="Chromosome"/>
</dbReference>
<dbReference type="InterPro" id="IPR036393">
    <property type="entry name" value="AceGlu_kinase-like_sf"/>
</dbReference>
<evidence type="ECO:0000256" key="5">
    <source>
        <dbReference type="ARBA" id="ARBA00022833"/>
    </source>
</evidence>
<dbReference type="PANTHER" id="PTHR43808">
    <property type="entry name" value="ACETYLORNITHINE DEACETYLASE"/>
    <property type="match status" value="1"/>
</dbReference>
<evidence type="ECO:0000259" key="8">
    <source>
        <dbReference type="Pfam" id="PF00696"/>
    </source>
</evidence>
<feature type="domain" description="Aspartate/glutamate/uridylate kinase" evidence="8">
    <location>
        <begin position="5"/>
        <end position="246"/>
    </location>
</feature>
<proteinExistence type="predicted"/>
<evidence type="ECO:0000256" key="7">
    <source>
        <dbReference type="ARBA" id="ARBA00023285"/>
    </source>
</evidence>
<dbReference type="NCBIfam" id="TIGR01902">
    <property type="entry name" value="dapE-lys-deAc"/>
    <property type="match status" value="1"/>
</dbReference>
<dbReference type="InterPro" id="IPR010175">
    <property type="entry name" value="LysK"/>
</dbReference>
<evidence type="ECO:0000256" key="4">
    <source>
        <dbReference type="ARBA" id="ARBA00022801"/>
    </source>
</evidence>
<dbReference type="InterPro" id="IPR001048">
    <property type="entry name" value="Asp/Glu/Uridylate_kinase"/>
</dbReference>
<keyword evidence="1" id="KW-0963">Cytoplasm</keyword>
<dbReference type="RefSeq" id="WP_213170160.1">
    <property type="nucleotide sequence ID" value="NZ_CP070496.1"/>
</dbReference>
<dbReference type="SUPFAM" id="SSF53187">
    <property type="entry name" value="Zn-dependent exopeptidases"/>
    <property type="match status" value="1"/>
</dbReference>
<dbReference type="KEGG" id="nav:JQS30_10080"/>
<name>A0A895XPE6_9ACTN</name>
<dbReference type="InterPro" id="IPR002933">
    <property type="entry name" value="Peptidase_M20"/>
</dbReference>
<dbReference type="GO" id="GO:0008270">
    <property type="term" value="F:zinc ion binding"/>
    <property type="evidence" value="ECO:0007669"/>
    <property type="project" value="InterPro"/>
</dbReference>
<dbReference type="GO" id="GO:0016811">
    <property type="term" value="F:hydrolase activity, acting on carbon-nitrogen (but not peptide) bonds, in linear amides"/>
    <property type="evidence" value="ECO:0007669"/>
    <property type="project" value="InterPro"/>
</dbReference>
<dbReference type="GO" id="GO:0050897">
    <property type="term" value="F:cobalt ion binding"/>
    <property type="evidence" value="ECO:0007669"/>
    <property type="project" value="InterPro"/>
</dbReference>
<keyword evidence="2" id="KW-0028">Amino-acid biosynthesis</keyword>
<evidence type="ECO:0000256" key="2">
    <source>
        <dbReference type="ARBA" id="ARBA00022605"/>
    </source>
</evidence>
<keyword evidence="5" id="KW-0862">Zinc</keyword>
<keyword evidence="10" id="KW-1185">Reference proteome</keyword>
<evidence type="ECO:0000256" key="6">
    <source>
        <dbReference type="ARBA" id="ARBA00023154"/>
    </source>
</evidence>
<evidence type="ECO:0000256" key="3">
    <source>
        <dbReference type="ARBA" id="ARBA00022723"/>
    </source>
</evidence>
<dbReference type="Gene3D" id="3.40.630.10">
    <property type="entry name" value="Zn peptidases"/>
    <property type="match status" value="2"/>
</dbReference>
<protein>
    <submittedName>
        <fullName evidence="9">M20/M25/M40 family metallo-hydrolase</fullName>
    </submittedName>
</protein>
<dbReference type="GO" id="GO:0009085">
    <property type="term" value="P:lysine biosynthetic process"/>
    <property type="evidence" value="ECO:0007669"/>
    <property type="project" value="UniProtKB-KW"/>
</dbReference>
<reference evidence="9" key="1">
    <citation type="submission" date="2021-02" db="EMBL/GenBank/DDBJ databases">
        <title>Natronoglycomyces albus gen. nov., sp. nov, a haloalkaliphilic actinobacterium from a soda solonchak soil.</title>
        <authorList>
            <person name="Sorokin D.Y."/>
            <person name="Khijniak T.V."/>
            <person name="Zakharycheva A.P."/>
            <person name="Boueva O.V."/>
            <person name="Ariskina E.V."/>
            <person name="Hahnke R.L."/>
            <person name="Bunk B."/>
            <person name="Sproer C."/>
            <person name="Schumann P."/>
            <person name="Evtushenko L.I."/>
            <person name="Kublanov I.V."/>
        </authorList>
    </citation>
    <scope>NUCLEOTIDE SEQUENCE</scope>
    <source>
        <strain evidence="9">DSM 106290</strain>
    </source>
</reference>
<gene>
    <name evidence="9" type="ORF">JQS30_10080</name>
</gene>
<dbReference type="InterPro" id="IPR001261">
    <property type="entry name" value="ArgE/DapE_CS"/>
</dbReference>
<dbReference type="EMBL" id="CP070496">
    <property type="protein sequence ID" value="QSB04160.1"/>
    <property type="molecule type" value="Genomic_DNA"/>
</dbReference>
<keyword evidence="3" id="KW-0479">Metal-binding</keyword>
<evidence type="ECO:0000313" key="10">
    <source>
        <dbReference type="Proteomes" id="UP000662939"/>
    </source>
</evidence>
<dbReference type="AlphaFoldDB" id="A0A895XPE6"/>
<accession>A0A895XPE6</accession>
<sequence>MKPLYVVKVGSSTLAKGTIFAEIGQLVEKGASVLMVAGGAAGIDAHYAAIGREQPTLTLKSGDTVRHCTSTEIDHIVSAYRLVTLPQVEAGFSQLGLSAYTSIAAQGNLVSGKANKPLRTIGTNGRPRLERDHRVGVPAHVDLDRLRALLGAFDVVCLSAPIADTASGSPLNADADVIAAALAVATKADHLRLVTGTAGLLADPNDPQSTLPHLYAGEGAEFAGGRMKQKVRAAEMALSGSADVAITGPDTLSQESGWTRFWPAREPADDLQLLTRAAAIPSVSGDERELALYLRQWCTEAGIDAQIDPAGNLVATKGNGPRSLLLMGHMDTVPFHWPTVWEKDLHLFGRGTVDAKGSLVNFMHVLRDVEVPADAQLRVVGAVEEEISSSKGAFYVRDHYRADAVVIGEPSGSEKLTLGYFGLFKLRVTATVASGHSAGKDAVSAPDALATSLSHIRSAVLAEAPEALHAVIDHWTIKSSNGDEATGILNFRLPPGVDVDVVTKAIPHIPGTSVAILRATPGFSNGRSGPLAKAFTKAFRANDIRPRYVVKKGTADMNTLATTWADVPMLAYGPGDATLDHTNEERIGADEFRTANSVLSTAVANWFTLTRGDNS</sequence>
<dbReference type="Gene3D" id="3.40.1160.10">
    <property type="entry name" value="Acetylglutamate kinase-like"/>
    <property type="match status" value="1"/>
</dbReference>
<dbReference type="Pfam" id="PF01546">
    <property type="entry name" value="Peptidase_M20"/>
    <property type="match status" value="1"/>
</dbReference>
<evidence type="ECO:0000256" key="1">
    <source>
        <dbReference type="ARBA" id="ARBA00022490"/>
    </source>
</evidence>
<organism evidence="9 10">
    <name type="scientific">Natronoglycomyces albus</name>
    <dbReference type="NCBI Taxonomy" id="2811108"/>
    <lineage>
        <taxon>Bacteria</taxon>
        <taxon>Bacillati</taxon>
        <taxon>Actinomycetota</taxon>
        <taxon>Actinomycetes</taxon>
        <taxon>Glycomycetales</taxon>
        <taxon>Glycomycetaceae</taxon>
        <taxon>Natronoglycomyces</taxon>
    </lineage>
</organism>
<dbReference type="PROSITE" id="PS00758">
    <property type="entry name" value="ARGE_DAPE_CPG2_1"/>
    <property type="match status" value="1"/>
</dbReference>
<dbReference type="InterPro" id="IPR050072">
    <property type="entry name" value="Peptidase_M20A"/>
</dbReference>
<keyword evidence="4" id="KW-0378">Hydrolase</keyword>
<dbReference type="PANTHER" id="PTHR43808:SF28">
    <property type="entry name" value="[LYSW]-LYSINE_[LYSW]-ORNITHINE HYDROLASE"/>
    <property type="match status" value="1"/>
</dbReference>
<keyword evidence="7" id="KW-0170">Cobalt</keyword>
<keyword evidence="6" id="KW-0457">Lysine biosynthesis</keyword>
<dbReference type="SUPFAM" id="SSF53633">
    <property type="entry name" value="Carbamate kinase-like"/>
    <property type="match status" value="1"/>
</dbReference>